<dbReference type="InterPro" id="IPR013766">
    <property type="entry name" value="Thioredoxin_domain"/>
</dbReference>
<sequence length="116" mass="13130">MGSSVMAVRDMNHLQEVLDMVKKESKLLVLELMGSTNSAATCEFMRPILEDKIAPAFKGSAYFYKLDVDDHKFKGVKAKWKVQALPDFVMVKNDVRVNRLVTTDKDELMTTICNSL</sequence>
<dbReference type="Pfam" id="PF00085">
    <property type="entry name" value="Thioredoxin"/>
    <property type="match status" value="1"/>
</dbReference>
<proteinExistence type="predicted"/>
<dbReference type="AlphaFoldDB" id="A0ABC8VVZ3"/>
<dbReference type="PANTHER" id="PTHR10438:SF425">
    <property type="entry name" value="THIOREDOXIN H1"/>
    <property type="match status" value="1"/>
</dbReference>
<dbReference type="Gene3D" id="3.40.30.10">
    <property type="entry name" value="Glutaredoxin"/>
    <property type="match status" value="1"/>
</dbReference>
<evidence type="ECO:0000313" key="3">
    <source>
        <dbReference type="Proteomes" id="UP001497457"/>
    </source>
</evidence>
<dbReference type="CDD" id="cd02947">
    <property type="entry name" value="TRX_family"/>
    <property type="match status" value="1"/>
</dbReference>
<name>A0ABC8VVZ3_9POAL</name>
<reference evidence="2 3" key="2">
    <citation type="submission" date="2024-10" db="EMBL/GenBank/DDBJ databases">
        <authorList>
            <person name="Ryan C."/>
        </authorList>
    </citation>
    <scope>NUCLEOTIDE SEQUENCE [LARGE SCALE GENOMIC DNA]</scope>
</reference>
<dbReference type="PANTHER" id="PTHR10438">
    <property type="entry name" value="THIOREDOXIN"/>
    <property type="match status" value="1"/>
</dbReference>
<reference evidence="3" key="1">
    <citation type="submission" date="2024-06" db="EMBL/GenBank/DDBJ databases">
        <authorList>
            <person name="Ryan C."/>
        </authorList>
    </citation>
    <scope>NUCLEOTIDE SEQUENCE [LARGE SCALE GENOMIC DNA]</scope>
</reference>
<keyword evidence="3" id="KW-1185">Reference proteome</keyword>
<dbReference type="InterPro" id="IPR036249">
    <property type="entry name" value="Thioredoxin-like_sf"/>
</dbReference>
<organism evidence="2 3">
    <name type="scientific">Urochloa decumbens</name>
    <dbReference type="NCBI Taxonomy" id="240449"/>
    <lineage>
        <taxon>Eukaryota</taxon>
        <taxon>Viridiplantae</taxon>
        <taxon>Streptophyta</taxon>
        <taxon>Embryophyta</taxon>
        <taxon>Tracheophyta</taxon>
        <taxon>Spermatophyta</taxon>
        <taxon>Magnoliopsida</taxon>
        <taxon>Liliopsida</taxon>
        <taxon>Poales</taxon>
        <taxon>Poaceae</taxon>
        <taxon>PACMAD clade</taxon>
        <taxon>Panicoideae</taxon>
        <taxon>Panicodae</taxon>
        <taxon>Paniceae</taxon>
        <taxon>Melinidinae</taxon>
        <taxon>Urochloa</taxon>
    </lineage>
</organism>
<feature type="domain" description="Thioredoxin" evidence="1">
    <location>
        <begin position="20"/>
        <end position="112"/>
    </location>
</feature>
<protein>
    <recommendedName>
        <fullName evidence="1">Thioredoxin domain-containing protein</fullName>
    </recommendedName>
</protein>
<dbReference type="SUPFAM" id="SSF52833">
    <property type="entry name" value="Thioredoxin-like"/>
    <property type="match status" value="1"/>
</dbReference>
<accession>A0ABC8VVZ3</accession>
<dbReference type="EMBL" id="OZ075120">
    <property type="protein sequence ID" value="CAL4896411.1"/>
    <property type="molecule type" value="Genomic_DNA"/>
</dbReference>
<evidence type="ECO:0000259" key="1">
    <source>
        <dbReference type="Pfam" id="PF00085"/>
    </source>
</evidence>
<evidence type="ECO:0000313" key="2">
    <source>
        <dbReference type="EMBL" id="CAL4896411.1"/>
    </source>
</evidence>
<dbReference type="Proteomes" id="UP001497457">
    <property type="component" value="Chromosome 10rd"/>
</dbReference>
<gene>
    <name evidence="2" type="ORF">URODEC1_LOCUS6627</name>
</gene>
<dbReference type="InterPro" id="IPR050620">
    <property type="entry name" value="Thioredoxin_H-type-like"/>
</dbReference>